<dbReference type="Proteomes" id="UP000515561">
    <property type="component" value="Chromosome"/>
</dbReference>
<sequence>MRKVKLTMNEEKRYEVIKKLVDTNGNKKNAALKIGCTERHINRMIAGYKRDGKSFFIHGNRGRTPAHALSKETKQTVLDLYRSKYFDTNFTHCIELLEKYEGISISVSTLNSILEKEYILSPKATRSKKRKTKLKLKHLKTQTKSKKILAELQSNIVAIEDAHSRRPRCAYFGEMLQMDASIHLWFGDTKTQLHIAVDDATGTIVGAYFDEQETLKGYYNVFHQVLTEYGIPYLFFTDNRTVFEYKQKNAPSIEEDTYTQFAYACKQLGVEIKTSSIPQAKGRVERLFQTLQSRLPVELRLAGINTLSEANAFLNSYIKEYNAKFALETNLIKSVFEKQPVLEEINLVLSVLTERKIDNGHCLKFKNKYFKTLDKNGHQVHFYKGTKAMVIEAFDGNKYCCIDESIYALEAIPSHEKISKNFDLTLSQNRTIKRKIPGMHHPWRRQEFWRFVKMQEHHWNDEVPA</sequence>
<evidence type="ECO:0000313" key="7">
    <source>
        <dbReference type="EMBL" id="BCJ96040.1"/>
    </source>
</evidence>
<evidence type="ECO:0000313" key="9">
    <source>
        <dbReference type="Proteomes" id="UP000515561"/>
    </source>
</evidence>
<dbReference type="KEGG" id="acel:acsn021_36090"/>
<protein>
    <submittedName>
        <fullName evidence="2">Transposase</fullName>
    </submittedName>
</protein>
<dbReference type="RefSeq" id="WP_243168000.1">
    <property type="nucleotide sequence ID" value="NZ_AP023367.1"/>
</dbReference>
<feature type="domain" description="Integrase catalytic" evidence="1">
    <location>
        <begin position="163"/>
        <end position="348"/>
    </location>
</feature>
<dbReference type="KEGG" id="acel:acsn021_06830"/>
<reference evidence="2 9" key="1">
    <citation type="journal article" date="2016" name="Int. J. Syst. Evol. Microbiol.">
        <title>Descriptions of Anaerotaenia torta gen. nov., sp. nov. and Anaerocolumna cellulosilytica gen. nov., sp. nov. isolated from a methanogenic reactor of cattle waste.</title>
        <authorList>
            <person name="Uek A."/>
            <person name="Ohtaki Y."/>
            <person name="Kaku N."/>
            <person name="Ueki K."/>
        </authorList>
    </citation>
    <scope>NUCLEOTIDE SEQUENCE [LARGE SCALE GENOMIC DNA]</scope>
    <source>
        <strain evidence="2 9">SN021</strain>
    </source>
</reference>
<evidence type="ECO:0000313" key="2">
    <source>
        <dbReference type="EMBL" id="BCJ93009.1"/>
    </source>
</evidence>
<evidence type="ECO:0000259" key="1">
    <source>
        <dbReference type="PROSITE" id="PS50994"/>
    </source>
</evidence>
<accession>A0A6S6QVA0</accession>
<dbReference type="InterPro" id="IPR012337">
    <property type="entry name" value="RNaseH-like_sf"/>
</dbReference>
<dbReference type="NCBIfam" id="NF033594">
    <property type="entry name" value="transpos_ISNCY_2"/>
    <property type="match status" value="1"/>
</dbReference>
<evidence type="ECO:0000313" key="4">
    <source>
        <dbReference type="EMBL" id="BCJ95095.1"/>
    </source>
</evidence>
<dbReference type="PANTHER" id="PTHR35004:SF7">
    <property type="entry name" value="INTEGRASE PROTEIN"/>
    <property type="match status" value="1"/>
</dbReference>
<dbReference type="Gene3D" id="3.30.420.10">
    <property type="entry name" value="Ribonuclease H-like superfamily/Ribonuclease H"/>
    <property type="match status" value="1"/>
</dbReference>
<dbReference type="KEGG" id="acel:acsn021_26640"/>
<dbReference type="KEGG" id="acel:acsn021_27640"/>
<dbReference type="EMBL" id="AP023367">
    <property type="protein sequence ID" value="BCJ95195.1"/>
    <property type="molecule type" value="Genomic_DNA"/>
</dbReference>
<dbReference type="PROSITE" id="PS50994">
    <property type="entry name" value="INTEGRASE"/>
    <property type="match status" value="1"/>
</dbReference>
<evidence type="ECO:0000313" key="8">
    <source>
        <dbReference type="EMBL" id="BCJ96496.1"/>
    </source>
</evidence>
<evidence type="ECO:0000313" key="6">
    <source>
        <dbReference type="EMBL" id="BCJ95195.1"/>
    </source>
</evidence>
<dbReference type="EMBL" id="AP023367">
    <property type="protein sequence ID" value="BCJ95095.1"/>
    <property type="molecule type" value="Genomic_DNA"/>
</dbReference>
<dbReference type="EMBL" id="AP023367">
    <property type="protein sequence ID" value="BCJ96496.1"/>
    <property type="molecule type" value="Genomic_DNA"/>
</dbReference>
<dbReference type="InterPro" id="IPR047797">
    <property type="entry name" value="ISNCY_transpos"/>
</dbReference>
<dbReference type="AlphaFoldDB" id="A0A6S6QVA0"/>
<dbReference type="EMBL" id="AP023367">
    <property type="protein sequence ID" value="BCJ96040.1"/>
    <property type="molecule type" value="Genomic_DNA"/>
</dbReference>
<dbReference type="KEGG" id="acel:acsn021_05780"/>
<dbReference type="KEGG" id="acel:acsn021_27390"/>
<reference evidence="2" key="2">
    <citation type="submission" date="2020-08" db="EMBL/GenBank/DDBJ databases">
        <title>Two novel species of the genus Anaerocolumna isolated from anoxic soil subjected to biological disinfestation.</title>
        <authorList>
            <person name="Tonouchi A."/>
        </authorList>
    </citation>
    <scope>NUCLEOTIDE SEQUENCE</scope>
    <source>
        <strain evidence="2">SN021</strain>
    </source>
</reference>
<dbReference type="EMBL" id="AP023367">
    <property type="protein sequence ID" value="BCJ93009.1"/>
    <property type="molecule type" value="Genomic_DNA"/>
</dbReference>
<dbReference type="GO" id="GO:0015074">
    <property type="term" value="P:DNA integration"/>
    <property type="evidence" value="ECO:0007669"/>
    <property type="project" value="InterPro"/>
</dbReference>
<organism evidence="2 9">
    <name type="scientific">Anaerocolumna cellulosilytica</name>
    <dbReference type="NCBI Taxonomy" id="433286"/>
    <lineage>
        <taxon>Bacteria</taxon>
        <taxon>Bacillati</taxon>
        <taxon>Bacillota</taxon>
        <taxon>Clostridia</taxon>
        <taxon>Lachnospirales</taxon>
        <taxon>Lachnospiraceae</taxon>
        <taxon>Anaerocolumna</taxon>
    </lineage>
</organism>
<proteinExistence type="predicted"/>
<dbReference type="SUPFAM" id="SSF53098">
    <property type="entry name" value="Ribonuclease H-like"/>
    <property type="match status" value="1"/>
</dbReference>
<dbReference type="GO" id="GO:0003676">
    <property type="term" value="F:nucleic acid binding"/>
    <property type="evidence" value="ECO:0007669"/>
    <property type="project" value="InterPro"/>
</dbReference>
<gene>
    <name evidence="2" type="ORF">acsn021_05780</name>
    <name evidence="3" type="ORF">acsn021_06830</name>
    <name evidence="4" type="ORF">acsn021_26640</name>
    <name evidence="5" type="ORF">acsn021_27390</name>
    <name evidence="6" type="ORF">acsn021_27640</name>
    <name evidence="7" type="ORF">acsn021_36090</name>
    <name evidence="8" type="ORF">acsn021_40650</name>
</gene>
<keyword evidence="9" id="KW-1185">Reference proteome</keyword>
<dbReference type="InterPro" id="IPR001584">
    <property type="entry name" value="Integrase_cat-core"/>
</dbReference>
<dbReference type="EMBL" id="AP023367">
    <property type="protein sequence ID" value="BCJ95170.1"/>
    <property type="molecule type" value="Genomic_DNA"/>
</dbReference>
<dbReference type="EMBL" id="AP023367">
    <property type="protein sequence ID" value="BCJ93114.1"/>
    <property type="molecule type" value="Genomic_DNA"/>
</dbReference>
<evidence type="ECO:0000313" key="3">
    <source>
        <dbReference type="EMBL" id="BCJ93114.1"/>
    </source>
</evidence>
<name>A0A6S6QVA0_9FIRM</name>
<evidence type="ECO:0000313" key="5">
    <source>
        <dbReference type="EMBL" id="BCJ95170.1"/>
    </source>
</evidence>
<dbReference type="KEGG" id="acel:acsn021_40650"/>
<dbReference type="PANTHER" id="PTHR35004">
    <property type="entry name" value="TRANSPOSASE RV3428C-RELATED"/>
    <property type="match status" value="1"/>
</dbReference>
<dbReference type="InterPro" id="IPR036397">
    <property type="entry name" value="RNaseH_sf"/>
</dbReference>